<evidence type="ECO:0000256" key="4">
    <source>
        <dbReference type="ARBA" id="ARBA00022729"/>
    </source>
</evidence>
<dbReference type="PROSITE" id="PS00250">
    <property type="entry name" value="TGF_BETA_1"/>
    <property type="match status" value="1"/>
</dbReference>
<dbReference type="PROSITE" id="PS51362">
    <property type="entry name" value="TGF_BETA_2"/>
    <property type="match status" value="1"/>
</dbReference>
<dbReference type="PANTHER" id="PTHR11848:SF308">
    <property type="entry name" value="BMP-LIKE PROTEIN UNC-129"/>
    <property type="match status" value="1"/>
</dbReference>
<keyword evidence="4 10" id="KW-0732">Signal</keyword>
<dbReference type="Pfam" id="PF00019">
    <property type="entry name" value="TGF_beta"/>
    <property type="match status" value="1"/>
</dbReference>
<dbReference type="InterPro" id="IPR015615">
    <property type="entry name" value="TGF-beta-rel"/>
</dbReference>
<comment type="similarity">
    <text evidence="2 8">Belongs to the TGF-beta family.</text>
</comment>
<dbReference type="GO" id="GO:0008083">
    <property type="term" value="F:growth factor activity"/>
    <property type="evidence" value="ECO:0007669"/>
    <property type="project" value="UniProtKB-KW"/>
</dbReference>
<organism evidence="12">
    <name type="scientific">Patiria miniata</name>
    <name type="common">Bat star</name>
    <name type="synonym">Asterina miniata</name>
    <dbReference type="NCBI Taxonomy" id="46514"/>
    <lineage>
        <taxon>Eukaryota</taxon>
        <taxon>Metazoa</taxon>
        <taxon>Echinodermata</taxon>
        <taxon>Eleutherozoa</taxon>
        <taxon>Asterozoa</taxon>
        <taxon>Asteroidea</taxon>
        <taxon>Valvatacea</taxon>
        <taxon>Valvatida</taxon>
        <taxon>Asterinidae</taxon>
        <taxon>Patiria</taxon>
    </lineage>
</organism>
<dbReference type="FunFam" id="2.10.90.10:FF:000001">
    <property type="entry name" value="Bone morphogenetic protein 4"/>
    <property type="match status" value="1"/>
</dbReference>
<name>A0AA50KJ73_PATMI</name>
<dbReference type="Pfam" id="PF00688">
    <property type="entry name" value="TGFb_propeptide"/>
    <property type="match status" value="1"/>
</dbReference>
<keyword evidence="6" id="KW-1015">Disulfide bond</keyword>
<sequence length="492" mass="54294">MLLSRQSCILLVLTVCCLMVMLPHASSRAVARVDENLSGTHPSSSRGRDHPSPASNLGEGTVHHQSQSGVDEESNVIMTQQKEQVLGELFRAIGLENNTLEEPARRPQPPPFMLDLYSSIADPSSGKMKMPRPFNANTVRSLPDKADKHRLHFQFNLSHVPATEMLLQAELHLFRLKPKMRPAVTVSGKRQPFYQIQLYQLASEDLTSIEGAKLIGLRLVRSVGTEWEVFSITDAVSSWLADEQTNFGVLVTISSLTGEPMDENFIRFAQQGKHHPTKHPFLVLYTSDLRQMDSAHTGQDAVESAYETFFETYGNLNSPPFTDSTQAGPTPNVNTNRYSDDKVTTTKETRTGAATSRNRRDNRQDLDTESPTEDSATAGGSSGKKGSPKGTCARKSMYVDFHEIGWSDWIIYPVGYNAYECAGRCPFPLGQAVRPSNHATVQSLMHLISADVAAPCCVPSQLDPIVVLFFDSDSNVVLKQFDNMVATACGCR</sequence>
<dbReference type="SUPFAM" id="SSF57501">
    <property type="entry name" value="Cystine-knot cytokines"/>
    <property type="match status" value="1"/>
</dbReference>
<dbReference type="Gene3D" id="2.60.120.970">
    <property type="match status" value="1"/>
</dbReference>
<feature type="region of interest" description="Disordered" evidence="9">
    <location>
        <begin position="317"/>
        <end position="390"/>
    </location>
</feature>
<feature type="region of interest" description="Disordered" evidence="9">
    <location>
        <begin position="37"/>
        <end position="74"/>
    </location>
</feature>
<evidence type="ECO:0000256" key="10">
    <source>
        <dbReference type="SAM" id="SignalP"/>
    </source>
</evidence>
<dbReference type="GO" id="GO:0005125">
    <property type="term" value="F:cytokine activity"/>
    <property type="evidence" value="ECO:0007669"/>
    <property type="project" value="TreeGrafter"/>
</dbReference>
<evidence type="ECO:0000259" key="11">
    <source>
        <dbReference type="PROSITE" id="PS51362"/>
    </source>
</evidence>
<dbReference type="AlphaFoldDB" id="A0AA50KJ73"/>
<dbReference type="InterPro" id="IPR017948">
    <property type="entry name" value="TGFb_CS"/>
</dbReference>
<dbReference type="EMBL" id="OR227750">
    <property type="protein sequence ID" value="WMB80896.1"/>
    <property type="molecule type" value="mRNA"/>
</dbReference>
<evidence type="ECO:0000256" key="6">
    <source>
        <dbReference type="ARBA" id="ARBA00023157"/>
    </source>
</evidence>
<dbReference type="PANTHER" id="PTHR11848">
    <property type="entry name" value="TGF-BETA FAMILY"/>
    <property type="match status" value="1"/>
</dbReference>
<keyword evidence="7" id="KW-0325">Glycoprotein</keyword>
<protein>
    <submittedName>
        <fullName evidence="12">ADMP1</fullName>
    </submittedName>
</protein>
<evidence type="ECO:0000256" key="2">
    <source>
        <dbReference type="ARBA" id="ARBA00006656"/>
    </source>
</evidence>
<dbReference type="InterPro" id="IPR001111">
    <property type="entry name" value="TGF-b_propeptide"/>
</dbReference>
<keyword evidence="3" id="KW-0964">Secreted</keyword>
<dbReference type="Gene3D" id="2.10.90.10">
    <property type="entry name" value="Cystine-knot cytokines"/>
    <property type="match status" value="1"/>
</dbReference>
<reference evidence="12" key="1">
    <citation type="submission" date="2023-06" db="EMBL/GenBank/DDBJ databases">
        <authorList>
            <person name="Formery L."/>
            <person name="Peluso P."/>
            <person name="Kohnle I."/>
            <person name="Malnick J."/>
            <person name="Thompson J.R."/>
            <person name="Pitel M."/>
            <person name="Uhlinger K.R."/>
            <person name="Rokhsar D.S."/>
            <person name="Rank D.R."/>
            <person name="Lowe C.J."/>
        </authorList>
    </citation>
    <scope>NUCLEOTIDE SEQUENCE</scope>
    <source>
        <strain evidence="12">PB.9416.1</strain>
    </source>
</reference>
<feature type="signal peptide" evidence="10">
    <location>
        <begin position="1"/>
        <end position="27"/>
    </location>
</feature>
<evidence type="ECO:0000256" key="8">
    <source>
        <dbReference type="RuleBase" id="RU000354"/>
    </source>
</evidence>
<keyword evidence="5 8" id="KW-0339">Growth factor</keyword>
<feature type="domain" description="TGF-beta family profile" evidence="11">
    <location>
        <begin position="357"/>
        <end position="492"/>
    </location>
</feature>
<accession>A0AA50KJ73</accession>
<dbReference type="InterPro" id="IPR029034">
    <property type="entry name" value="Cystine-knot_cytokine"/>
</dbReference>
<evidence type="ECO:0000256" key="7">
    <source>
        <dbReference type="ARBA" id="ARBA00023180"/>
    </source>
</evidence>
<evidence type="ECO:0000256" key="3">
    <source>
        <dbReference type="ARBA" id="ARBA00022525"/>
    </source>
</evidence>
<feature type="compositionally biased region" description="Polar residues" evidence="9">
    <location>
        <begin position="317"/>
        <end position="337"/>
    </location>
</feature>
<dbReference type="SMART" id="SM00204">
    <property type="entry name" value="TGFB"/>
    <property type="match status" value="1"/>
</dbReference>
<proteinExistence type="evidence at transcript level"/>
<evidence type="ECO:0000313" key="12">
    <source>
        <dbReference type="EMBL" id="WMB80896.1"/>
    </source>
</evidence>
<dbReference type="GO" id="GO:0005615">
    <property type="term" value="C:extracellular space"/>
    <property type="evidence" value="ECO:0007669"/>
    <property type="project" value="TreeGrafter"/>
</dbReference>
<feature type="compositionally biased region" description="Basic and acidic residues" evidence="9">
    <location>
        <begin position="338"/>
        <end position="350"/>
    </location>
</feature>
<comment type="subcellular location">
    <subcellularLocation>
        <location evidence="1">Secreted</location>
    </subcellularLocation>
</comment>
<evidence type="ECO:0000256" key="9">
    <source>
        <dbReference type="SAM" id="MobiDB-lite"/>
    </source>
</evidence>
<evidence type="ECO:0000256" key="1">
    <source>
        <dbReference type="ARBA" id="ARBA00004613"/>
    </source>
</evidence>
<evidence type="ECO:0000256" key="5">
    <source>
        <dbReference type="ARBA" id="ARBA00023030"/>
    </source>
</evidence>
<dbReference type="InterPro" id="IPR001839">
    <property type="entry name" value="TGF-b_C"/>
</dbReference>
<feature type="chain" id="PRO_5041466167" evidence="10">
    <location>
        <begin position="28"/>
        <end position="492"/>
    </location>
</feature>